<dbReference type="InterPro" id="IPR018060">
    <property type="entry name" value="HTH_AraC"/>
</dbReference>
<dbReference type="Pfam" id="PF12833">
    <property type="entry name" value="HTH_18"/>
    <property type="match status" value="1"/>
</dbReference>
<evidence type="ECO:0000256" key="4">
    <source>
        <dbReference type="SAM" id="MobiDB-lite"/>
    </source>
</evidence>
<keyword evidence="2" id="KW-0238">DNA-binding</keyword>
<name>A0ABP7PDA4_9ACTN</name>
<keyword evidence="7" id="KW-1185">Reference proteome</keyword>
<dbReference type="RefSeq" id="WP_344784258.1">
    <property type="nucleotide sequence ID" value="NZ_BAAAZW010000007.1"/>
</dbReference>
<dbReference type="InterPro" id="IPR009057">
    <property type="entry name" value="Homeodomain-like_sf"/>
</dbReference>
<dbReference type="PROSITE" id="PS00041">
    <property type="entry name" value="HTH_ARAC_FAMILY_1"/>
    <property type="match status" value="1"/>
</dbReference>
<dbReference type="Proteomes" id="UP001418444">
    <property type="component" value="Unassembled WGS sequence"/>
</dbReference>
<dbReference type="EMBL" id="BAAAZW010000007">
    <property type="protein sequence ID" value="GAA3963798.1"/>
    <property type="molecule type" value="Genomic_DNA"/>
</dbReference>
<evidence type="ECO:0000256" key="1">
    <source>
        <dbReference type="ARBA" id="ARBA00023015"/>
    </source>
</evidence>
<dbReference type="InterPro" id="IPR018062">
    <property type="entry name" value="HTH_AraC-typ_CS"/>
</dbReference>
<dbReference type="SMART" id="SM00342">
    <property type="entry name" value="HTH_ARAC"/>
    <property type="match status" value="1"/>
</dbReference>
<accession>A0ABP7PDA4</accession>
<dbReference type="PROSITE" id="PS01124">
    <property type="entry name" value="HTH_ARAC_FAMILY_2"/>
    <property type="match status" value="1"/>
</dbReference>
<dbReference type="Gene3D" id="1.10.10.60">
    <property type="entry name" value="Homeodomain-like"/>
    <property type="match status" value="1"/>
</dbReference>
<dbReference type="InterPro" id="IPR046532">
    <property type="entry name" value="DUF6597"/>
</dbReference>
<evidence type="ECO:0000313" key="6">
    <source>
        <dbReference type="EMBL" id="GAA3963798.1"/>
    </source>
</evidence>
<reference evidence="7" key="1">
    <citation type="journal article" date="2019" name="Int. J. Syst. Evol. Microbiol.">
        <title>The Global Catalogue of Microorganisms (GCM) 10K type strain sequencing project: providing services to taxonomists for standard genome sequencing and annotation.</title>
        <authorList>
            <consortium name="The Broad Institute Genomics Platform"/>
            <consortium name="The Broad Institute Genome Sequencing Center for Infectious Disease"/>
            <person name="Wu L."/>
            <person name="Ma J."/>
        </authorList>
    </citation>
    <scope>NUCLEOTIDE SEQUENCE [LARGE SCALE GENOMIC DNA]</scope>
    <source>
        <strain evidence="7">JCM 16923</strain>
    </source>
</reference>
<evidence type="ECO:0000256" key="3">
    <source>
        <dbReference type="ARBA" id="ARBA00023163"/>
    </source>
</evidence>
<feature type="domain" description="HTH araC/xylS-type" evidence="5">
    <location>
        <begin position="158"/>
        <end position="256"/>
    </location>
</feature>
<gene>
    <name evidence="6" type="ORF">GCM10022231_25160</name>
</gene>
<dbReference type="SUPFAM" id="SSF46689">
    <property type="entry name" value="Homeodomain-like"/>
    <property type="match status" value="1"/>
</dbReference>
<dbReference type="InterPro" id="IPR050204">
    <property type="entry name" value="AraC_XylS_family_regulators"/>
</dbReference>
<protein>
    <submittedName>
        <fullName evidence="6">Helix-turn-helix domain-containing protein</fullName>
    </submittedName>
</protein>
<keyword evidence="3" id="KW-0804">Transcription</keyword>
<evidence type="ECO:0000256" key="2">
    <source>
        <dbReference type="ARBA" id="ARBA00023125"/>
    </source>
</evidence>
<evidence type="ECO:0000259" key="5">
    <source>
        <dbReference type="PROSITE" id="PS01124"/>
    </source>
</evidence>
<organism evidence="6 7">
    <name type="scientific">Gordonia caeni</name>
    <dbReference type="NCBI Taxonomy" id="1007097"/>
    <lineage>
        <taxon>Bacteria</taxon>
        <taxon>Bacillati</taxon>
        <taxon>Actinomycetota</taxon>
        <taxon>Actinomycetes</taxon>
        <taxon>Mycobacteriales</taxon>
        <taxon>Gordoniaceae</taxon>
        <taxon>Gordonia</taxon>
    </lineage>
</organism>
<proteinExistence type="predicted"/>
<dbReference type="PANTHER" id="PTHR46796">
    <property type="entry name" value="HTH-TYPE TRANSCRIPTIONAL ACTIVATOR RHAS-RELATED"/>
    <property type="match status" value="1"/>
</dbReference>
<dbReference type="Pfam" id="PF20240">
    <property type="entry name" value="DUF6597"/>
    <property type="match status" value="1"/>
</dbReference>
<keyword evidence="1" id="KW-0805">Transcription regulation</keyword>
<sequence length="279" mass="30285">MDREPNGRGVLRPDRLPDLVRLPPGPGESHLVRWYWISRWNLPPGEHARQDLIAFPAFNLVVTDHGVLLSGPTTRISHRDLHGRGFGVGALLWPAATPLLTGDAASCVDRVTDFAAPELLDGVRRADPASSPHAGAAAVADWLCQGTPEPDPEALLANRVIAAVEAPQPPPDVAALAERVGVAVRTLQRLTRRYIGLSPLTLLQRRRIQEAADRVRSAETRSLADIAVDLGYTDHAHLSREFRKVLGVSPSEYREVLRRDADDPPANTKGVPGAECSGR</sequence>
<feature type="region of interest" description="Disordered" evidence="4">
    <location>
        <begin position="257"/>
        <end position="279"/>
    </location>
</feature>
<comment type="caution">
    <text evidence="6">The sequence shown here is derived from an EMBL/GenBank/DDBJ whole genome shotgun (WGS) entry which is preliminary data.</text>
</comment>
<evidence type="ECO:0000313" key="7">
    <source>
        <dbReference type="Proteomes" id="UP001418444"/>
    </source>
</evidence>